<sequence length="189" mass="22779">MQRRILPRQPSPAVSYLNVGRMLYLGLSLFFIQSYVYFQMLKKAIAEEDSVMVIVWLVSFIFSFIHIFLVLMDGWSRFQNYKRIKDQFYVHGFDVRLAANFEGSKCQRQAALVAATELGMDKDLKKFFRKRGVRYYHFIPYFMIRDPFFPFKRYFWSRTFLEKAYTPKFDYRQISAEQELLRQGLTNKI</sequence>
<name>A0A7K1LQB3_9FLAO</name>
<dbReference type="AlphaFoldDB" id="A0A7K1LQB3"/>
<accession>A0A7K1LQB3</accession>
<evidence type="ECO:0000313" key="3">
    <source>
        <dbReference type="Proteomes" id="UP000460416"/>
    </source>
</evidence>
<keyword evidence="1" id="KW-0472">Membrane</keyword>
<organism evidence="2 3">
    <name type="scientific">Christiangramia aestuarii</name>
    <dbReference type="NCBI Taxonomy" id="1028746"/>
    <lineage>
        <taxon>Bacteria</taxon>
        <taxon>Pseudomonadati</taxon>
        <taxon>Bacteroidota</taxon>
        <taxon>Flavobacteriia</taxon>
        <taxon>Flavobacteriales</taxon>
        <taxon>Flavobacteriaceae</taxon>
        <taxon>Christiangramia</taxon>
    </lineage>
</organism>
<gene>
    <name evidence="2" type="ORF">FLP08_10445</name>
</gene>
<dbReference type="EMBL" id="VJVW01000004">
    <property type="protein sequence ID" value="MUP42994.1"/>
    <property type="molecule type" value="Genomic_DNA"/>
</dbReference>
<protein>
    <submittedName>
        <fullName evidence="2">Uncharacterized protein</fullName>
    </submittedName>
</protein>
<evidence type="ECO:0000256" key="1">
    <source>
        <dbReference type="SAM" id="Phobius"/>
    </source>
</evidence>
<reference evidence="2 3" key="1">
    <citation type="submission" date="2019-07" db="EMBL/GenBank/DDBJ databases">
        <title>Gramella aestuarii sp. nov., isolated from a tidal flat, and emended description of Gramella echinicola.</title>
        <authorList>
            <person name="Liu L."/>
        </authorList>
    </citation>
    <scope>NUCLEOTIDE SEQUENCE [LARGE SCALE GENOMIC DNA]</scope>
    <source>
        <strain evidence="2 3">BS12</strain>
    </source>
</reference>
<feature type="transmembrane region" description="Helical" evidence="1">
    <location>
        <begin position="50"/>
        <end position="72"/>
    </location>
</feature>
<feature type="transmembrane region" description="Helical" evidence="1">
    <location>
        <begin position="21"/>
        <end position="38"/>
    </location>
</feature>
<proteinExistence type="predicted"/>
<keyword evidence="3" id="KW-1185">Reference proteome</keyword>
<dbReference type="OrthoDB" id="5471072at2"/>
<dbReference type="RefSeq" id="WP_156276698.1">
    <property type="nucleotide sequence ID" value="NZ_BAABGI010000001.1"/>
</dbReference>
<keyword evidence="1" id="KW-0812">Transmembrane</keyword>
<keyword evidence="1" id="KW-1133">Transmembrane helix</keyword>
<dbReference type="Proteomes" id="UP000460416">
    <property type="component" value="Unassembled WGS sequence"/>
</dbReference>
<evidence type="ECO:0000313" key="2">
    <source>
        <dbReference type="EMBL" id="MUP42994.1"/>
    </source>
</evidence>
<comment type="caution">
    <text evidence="2">The sequence shown here is derived from an EMBL/GenBank/DDBJ whole genome shotgun (WGS) entry which is preliminary data.</text>
</comment>